<protein>
    <submittedName>
        <fullName evidence="2">IolC myo-catabolism protein</fullName>
    </submittedName>
</protein>
<dbReference type="RefSeq" id="WP_094840140.1">
    <property type="nucleotide sequence ID" value="NZ_NEVS01000001.1"/>
</dbReference>
<dbReference type="InterPro" id="IPR013785">
    <property type="entry name" value="Aldolase_TIM"/>
</dbReference>
<reference evidence="3" key="1">
    <citation type="submission" date="2017-05" db="EMBL/GenBank/DDBJ databases">
        <title>Complete and WGS of Bordetella genogroups.</title>
        <authorList>
            <person name="Spilker T."/>
            <person name="Lipuma J."/>
        </authorList>
    </citation>
    <scope>NUCLEOTIDE SEQUENCE [LARGE SCALE GENOMIC DNA]</scope>
    <source>
        <strain evidence="3">AU8856</strain>
    </source>
</reference>
<dbReference type="Proteomes" id="UP000215767">
    <property type="component" value="Unassembled WGS sequence"/>
</dbReference>
<dbReference type="Gene3D" id="3.20.20.70">
    <property type="entry name" value="Aldolase class I"/>
    <property type="match status" value="1"/>
</dbReference>
<dbReference type="EMBL" id="NEVS01000001">
    <property type="protein sequence ID" value="OZI66942.1"/>
    <property type="molecule type" value="Genomic_DNA"/>
</dbReference>
<sequence length="306" mass="34472">MQPGYDQALYLLPFDHRNSYVKSMFNFKPPLSAAQQAKVEDSKQLIYEGFLNAAERGLAREKAGILVDEEFGASILRDARRRGYVTALSVERSGSDEFHFEYGDDYADHIEEFDPTFAKVLVRYNPQDDDAMNRRQASRLRALSDYCRDAGRRLMFELLVPATEAQMASVNGDKDVYDLRLRPTLMIEAISALQGAGVEPDVWKIEGLDRREDCESVVRQARRSGRDRVSCIVLGRGADDSKVRAWLETAAPVPGFIGFAVGRTSFFSAVADYEAGKVGREEAAQRIGTQYAQWIDIFERARDARS</sequence>
<name>A0A261V018_9BORD</name>
<dbReference type="SUPFAM" id="SSF51569">
    <property type="entry name" value="Aldolase"/>
    <property type="match status" value="1"/>
</dbReference>
<dbReference type="AlphaFoldDB" id="A0A261V018"/>
<dbReference type="OrthoDB" id="111160at2"/>
<keyword evidence="3" id="KW-1185">Reference proteome</keyword>
<dbReference type="InterPro" id="IPR018659">
    <property type="entry name" value="DUF2090"/>
</dbReference>
<feature type="domain" description="DUF2090" evidence="1">
    <location>
        <begin position="8"/>
        <end position="301"/>
    </location>
</feature>
<evidence type="ECO:0000259" key="1">
    <source>
        <dbReference type="Pfam" id="PF09863"/>
    </source>
</evidence>
<dbReference type="Pfam" id="PF09863">
    <property type="entry name" value="DUF2090"/>
    <property type="match status" value="1"/>
</dbReference>
<evidence type="ECO:0000313" key="3">
    <source>
        <dbReference type="Proteomes" id="UP000215767"/>
    </source>
</evidence>
<gene>
    <name evidence="2" type="ORF">CAL28_04310</name>
</gene>
<accession>A0A261V018</accession>
<comment type="caution">
    <text evidence="2">The sequence shown here is derived from an EMBL/GenBank/DDBJ whole genome shotgun (WGS) entry which is preliminary data.</text>
</comment>
<evidence type="ECO:0000313" key="2">
    <source>
        <dbReference type="EMBL" id="OZI66942.1"/>
    </source>
</evidence>
<proteinExistence type="predicted"/>
<organism evidence="2 3">
    <name type="scientific">Bordetella genomosp. 11</name>
    <dbReference type="NCBI Taxonomy" id="1416808"/>
    <lineage>
        <taxon>Bacteria</taxon>
        <taxon>Pseudomonadati</taxon>
        <taxon>Pseudomonadota</taxon>
        <taxon>Betaproteobacteria</taxon>
        <taxon>Burkholderiales</taxon>
        <taxon>Alcaligenaceae</taxon>
        <taxon>Bordetella</taxon>
    </lineage>
</organism>